<dbReference type="RefSeq" id="WP_387700993.1">
    <property type="nucleotide sequence ID" value="NZ_JBIAMX010000009.1"/>
</dbReference>
<dbReference type="InterPro" id="IPR050300">
    <property type="entry name" value="GDXG_lipolytic_enzyme"/>
</dbReference>
<keyword evidence="5" id="KW-1185">Reference proteome</keyword>
<dbReference type="GO" id="GO:0016787">
    <property type="term" value="F:hydrolase activity"/>
    <property type="evidence" value="ECO:0007669"/>
    <property type="project" value="UniProtKB-KW"/>
</dbReference>
<name>A0ABW6PPW7_9NOCA</name>
<feature type="domain" description="Alpha/beta hydrolase fold-3" evidence="3">
    <location>
        <begin position="1"/>
        <end position="206"/>
    </location>
</feature>
<protein>
    <submittedName>
        <fullName evidence="4">Alpha/beta hydrolase fold domain-containing protein</fullName>
    </submittedName>
</protein>
<evidence type="ECO:0000256" key="1">
    <source>
        <dbReference type="ARBA" id="ARBA00022801"/>
    </source>
</evidence>
<feature type="region of interest" description="Disordered" evidence="2">
    <location>
        <begin position="231"/>
        <end position="252"/>
    </location>
</feature>
<dbReference type="EMBL" id="JBIAMX010000009">
    <property type="protein sequence ID" value="MFF0544444.1"/>
    <property type="molecule type" value="Genomic_DNA"/>
</dbReference>
<keyword evidence="1 4" id="KW-0378">Hydrolase</keyword>
<evidence type="ECO:0000259" key="3">
    <source>
        <dbReference type="Pfam" id="PF07859"/>
    </source>
</evidence>
<dbReference type="Gene3D" id="3.40.50.1820">
    <property type="entry name" value="alpha/beta hydrolase"/>
    <property type="match status" value="1"/>
</dbReference>
<evidence type="ECO:0000256" key="2">
    <source>
        <dbReference type="SAM" id="MobiDB-lite"/>
    </source>
</evidence>
<dbReference type="PANTHER" id="PTHR48081:SF8">
    <property type="entry name" value="ALPHA_BETA HYDROLASE FOLD-3 DOMAIN-CONTAINING PROTEIN-RELATED"/>
    <property type="match status" value="1"/>
</dbReference>
<evidence type="ECO:0000313" key="5">
    <source>
        <dbReference type="Proteomes" id="UP001601444"/>
    </source>
</evidence>
<sequence length="252" mass="26406">MVHVHGGGFVGTATQCDWANSHLAAALPALVVSVEHRLLDERTSIADAADDGWQVLAVLAARAADWGVDPARIAVAGESTGALIAALAALRATAAGLALRAQVLVNPATDLTETLFEHDSLRRYPHTPTLSVPKMRVFRRLAVPPGADARAVSPLHADVAGVAPALVIVPRLDPLADHGRRYAEHLRAAGVAARVAEYPGAPHAFLTLPGLVRGQARAARAAITAFLDDQLDTRRPGPSSQVRAVSRGTEMD</sequence>
<evidence type="ECO:0000313" key="4">
    <source>
        <dbReference type="EMBL" id="MFF0544444.1"/>
    </source>
</evidence>
<dbReference type="InterPro" id="IPR029058">
    <property type="entry name" value="AB_hydrolase_fold"/>
</dbReference>
<dbReference type="PANTHER" id="PTHR48081">
    <property type="entry name" value="AB HYDROLASE SUPERFAMILY PROTEIN C4A8.06C"/>
    <property type="match status" value="1"/>
</dbReference>
<accession>A0ABW6PPW7</accession>
<dbReference type="InterPro" id="IPR013094">
    <property type="entry name" value="AB_hydrolase_3"/>
</dbReference>
<dbReference type="Proteomes" id="UP001601444">
    <property type="component" value="Unassembled WGS sequence"/>
</dbReference>
<reference evidence="4 5" key="1">
    <citation type="submission" date="2024-10" db="EMBL/GenBank/DDBJ databases">
        <title>The Natural Products Discovery Center: Release of the First 8490 Sequenced Strains for Exploring Actinobacteria Biosynthetic Diversity.</title>
        <authorList>
            <person name="Kalkreuter E."/>
            <person name="Kautsar S.A."/>
            <person name="Yang D."/>
            <person name="Bader C.D."/>
            <person name="Teijaro C.N."/>
            <person name="Fluegel L."/>
            <person name="Davis C.M."/>
            <person name="Simpson J.R."/>
            <person name="Lauterbach L."/>
            <person name="Steele A.D."/>
            <person name="Gui C."/>
            <person name="Meng S."/>
            <person name="Li G."/>
            <person name="Viehrig K."/>
            <person name="Ye F."/>
            <person name="Su P."/>
            <person name="Kiefer A.F."/>
            <person name="Nichols A."/>
            <person name="Cepeda A.J."/>
            <person name="Yan W."/>
            <person name="Fan B."/>
            <person name="Jiang Y."/>
            <person name="Adhikari A."/>
            <person name="Zheng C.-J."/>
            <person name="Schuster L."/>
            <person name="Cowan T.M."/>
            <person name="Smanski M.J."/>
            <person name="Chevrette M.G."/>
            <person name="De Carvalho L.P.S."/>
            <person name="Shen B."/>
        </authorList>
    </citation>
    <scope>NUCLEOTIDE SEQUENCE [LARGE SCALE GENOMIC DNA]</scope>
    <source>
        <strain evidence="4 5">NPDC004045</strain>
    </source>
</reference>
<gene>
    <name evidence="4" type="ORF">ACFYTF_16560</name>
</gene>
<organism evidence="4 5">
    <name type="scientific">Nocardia thailandica</name>
    <dbReference type="NCBI Taxonomy" id="257275"/>
    <lineage>
        <taxon>Bacteria</taxon>
        <taxon>Bacillati</taxon>
        <taxon>Actinomycetota</taxon>
        <taxon>Actinomycetes</taxon>
        <taxon>Mycobacteriales</taxon>
        <taxon>Nocardiaceae</taxon>
        <taxon>Nocardia</taxon>
    </lineage>
</organism>
<dbReference type="Pfam" id="PF07859">
    <property type="entry name" value="Abhydrolase_3"/>
    <property type="match status" value="1"/>
</dbReference>
<comment type="caution">
    <text evidence="4">The sequence shown here is derived from an EMBL/GenBank/DDBJ whole genome shotgun (WGS) entry which is preliminary data.</text>
</comment>
<dbReference type="SUPFAM" id="SSF53474">
    <property type="entry name" value="alpha/beta-Hydrolases"/>
    <property type="match status" value="1"/>
</dbReference>
<proteinExistence type="predicted"/>